<keyword evidence="2" id="KW-1185">Reference proteome</keyword>
<dbReference type="EMBL" id="UYSU01001764">
    <property type="protein sequence ID" value="VDL87090.1"/>
    <property type="molecule type" value="Genomic_DNA"/>
</dbReference>
<reference evidence="3" key="1">
    <citation type="submission" date="2016-06" db="UniProtKB">
        <authorList>
            <consortium name="WormBaseParasite"/>
        </authorList>
    </citation>
    <scope>IDENTIFICATION</scope>
</reference>
<reference evidence="1 2" key="2">
    <citation type="submission" date="2018-11" db="EMBL/GenBank/DDBJ databases">
        <authorList>
            <consortium name="Pathogen Informatics"/>
        </authorList>
    </citation>
    <scope>NUCLEOTIDE SEQUENCE [LARGE SCALE GENOMIC DNA]</scope>
    <source>
        <strain evidence="1 2">NST_G2</strain>
    </source>
</reference>
<proteinExistence type="predicted"/>
<name>A0A183SAC4_SCHSO</name>
<protein>
    <submittedName>
        <fullName evidence="3">Vps8 domain-containing protein</fullName>
    </submittedName>
</protein>
<evidence type="ECO:0000313" key="2">
    <source>
        <dbReference type="Proteomes" id="UP000275846"/>
    </source>
</evidence>
<dbReference type="WBParaSite" id="SSLN_0000122101-mRNA-1">
    <property type="protein sequence ID" value="SSLN_0000122101-mRNA-1"/>
    <property type="gene ID" value="SSLN_0000122101"/>
</dbReference>
<evidence type="ECO:0000313" key="3">
    <source>
        <dbReference type="WBParaSite" id="SSLN_0000122101-mRNA-1"/>
    </source>
</evidence>
<sequence length="115" mass="12774">MVTILVGMGVSVREWKGTPASSPTFHHSIPIRDPCEKCSQPLQTILSELRFVTTPHRNRLHSHLIGAFPTLDNLDTFLRICNPDDRLQVLLMIEAGSDGFASLVMDYAVSKVASR</sequence>
<dbReference type="AlphaFoldDB" id="A0A183SAC4"/>
<gene>
    <name evidence="1" type="ORF">SSLN_LOCUS1172</name>
</gene>
<accession>A0A183SAC4</accession>
<organism evidence="3">
    <name type="scientific">Schistocephalus solidus</name>
    <name type="common">Tapeworm</name>
    <dbReference type="NCBI Taxonomy" id="70667"/>
    <lineage>
        <taxon>Eukaryota</taxon>
        <taxon>Metazoa</taxon>
        <taxon>Spiralia</taxon>
        <taxon>Lophotrochozoa</taxon>
        <taxon>Platyhelminthes</taxon>
        <taxon>Cestoda</taxon>
        <taxon>Eucestoda</taxon>
        <taxon>Diphyllobothriidea</taxon>
        <taxon>Diphyllobothriidae</taxon>
        <taxon>Schistocephalus</taxon>
    </lineage>
</organism>
<evidence type="ECO:0000313" key="1">
    <source>
        <dbReference type="EMBL" id="VDL87090.1"/>
    </source>
</evidence>
<dbReference type="Proteomes" id="UP000275846">
    <property type="component" value="Unassembled WGS sequence"/>
</dbReference>